<keyword evidence="1" id="KW-0732">Signal</keyword>
<dbReference type="AlphaFoldDB" id="A0AAW1VUA7"/>
<dbReference type="Proteomes" id="UP001457282">
    <property type="component" value="Unassembled WGS sequence"/>
</dbReference>
<comment type="caution">
    <text evidence="2">The sequence shown here is derived from an EMBL/GenBank/DDBJ whole genome shotgun (WGS) entry which is preliminary data.</text>
</comment>
<organism evidence="2 3">
    <name type="scientific">Rubus argutus</name>
    <name type="common">Southern blackberry</name>
    <dbReference type="NCBI Taxonomy" id="59490"/>
    <lineage>
        <taxon>Eukaryota</taxon>
        <taxon>Viridiplantae</taxon>
        <taxon>Streptophyta</taxon>
        <taxon>Embryophyta</taxon>
        <taxon>Tracheophyta</taxon>
        <taxon>Spermatophyta</taxon>
        <taxon>Magnoliopsida</taxon>
        <taxon>eudicotyledons</taxon>
        <taxon>Gunneridae</taxon>
        <taxon>Pentapetalae</taxon>
        <taxon>rosids</taxon>
        <taxon>fabids</taxon>
        <taxon>Rosales</taxon>
        <taxon>Rosaceae</taxon>
        <taxon>Rosoideae</taxon>
        <taxon>Rosoideae incertae sedis</taxon>
        <taxon>Rubus</taxon>
    </lineage>
</organism>
<protein>
    <recommendedName>
        <fullName evidence="4">Secreted protein</fullName>
    </recommendedName>
</protein>
<evidence type="ECO:0000313" key="2">
    <source>
        <dbReference type="EMBL" id="KAK9911415.1"/>
    </source>
</evidence>
<accession>A0AAW1VUA7</accession>
<evidence type="ECO:0000313" key="3">
    <source>
        <dbReference type="Proteomes" id="UP001457282"/>
    </source>
</evidence>
<gene>
    <name evidence="2" type="ORF">M0R45_035326</name>
</gene>
<feature type="signal peptide" evidence="1">
    <location>
        <begin position="1"/>
        <end position="19"/>
    </location>
</feature>
<feature type="chain" id="PRO_5043901163" description="Secreted protein" evidence="1">
    <location>
        <begin position="20"/>
        <end position="146"/>
    </location>
</feature>
<proteinExistence type="predicted"/>
<evidence type="ECO:0000256" key="1">
    <source>
        <dbReference type="SAM" id="SignalP"/>
    </source>
</evidence>
<keyword evidence="3" id="KW-1185">Reference proteome</keyword>
<reference evidence="2 3" key="1">
    <citation type="journal article" date="2023" name="G3 (Bethesda)">
        <title>A chromosome-length genome assembly and annotation of blackberry (Rubus argutus, cv. 'Hillquist').</title>
        <authorList>
            <person name="Bruna T."/>
            <person name="Aryal R."/>
            <person name="Dudchenko O."/>
            <person name="Sargent D.J."/>
            <person name="Mead D."/>
            <person name="Buti M."/>
            <person name="Cavallini A."/>
            <person name="Hytonen T."/>
            <person name="Andres J."/>
            <person name="Pham M."/>
            <person name="Weisz D."/>
            <person name="Mascagni F."/>
            <person name="Usai G."/>
            <person name="Natali L."/>
            <person name="Bassil N."/>
            <person name="Fernandez G.E."/>
            <person name="Lomsadze A."/>
            <person name="Armour M."/>
            <person name="Olukolu B."/>
            <person name="Poorten T."/>
            <person name="Britton C."/>
            <person name="Davik J."/>
            <person name="Ashrafi H."/>
            <person name="Aiden E.L."/>
            <person name="Borodovsky M."/>
            <person name="Worthington M."/>
        </authorList>
    </citation>
    <scope>NUCLEOTIDE SEQUENCE [LARGE SCALE GENOMIC DNA]</scope>
    <source>
        <strain evidence="2">PI 553951</strain>
    </source>
</reference>
<name>A0AAW1VUA7_RUBAR</name>
<dbReference type="EMBL" id="JBEDUW010000007">
    <property type="protein sequence ID" value="KAK9911415.1"/>
    <property type="molecule type" value="Genomic_DNA"/>
</dbReference>
<evidence type="ECO:0008006" key="4">
    <source>
        <dbReference type="Google" id="ProtNLM"/>
    </source>
</evidence>
<sequence length="146" mass="15972">MFSSVSSLSLLFLISSSRSHFISLCFAELAAWTAVGSHGLAGGTPTRGLASCGLGRALKLRHSGGHGVGDGLGSVNSSGGLVIGMVDRFVWWWCCLKIDLRWWFGNTAEVGDYGIGDELCLQVRKRLPWICGFDDEMVEWADFWPW</sequence>